<dbReference type="CDD" id="cd08861">
    <property type="entry name" value="OtcD1_ARO-CYC_like"/>
    <property type="match status" value="1"/>
</dbReference>
<dbReference type="InterPro" id="IPR019587">
    <property type="entry name" value="Polyketide_cyclase/dehydratase"/>
</dbReference>
<dbReference type="Gene3D" id="3.30.530.20">
    <property type="match status" value="2"/>
</dbReference>
<dbReference type="SUPFAM" id="SSF55961">
    <property type="entry name" value="Bet v1-like"/>
    <property type="match status" value="2"/>
</dbReference>
<name>A0A7H0I4Z8_9ACTN</name>
<dbReference type="InterPro" id="IPR023393">
    <property type="entry name" value="START-like_dom_sf"/>
</dbReference>
<dbReference type="KEGG" id="sgj:IAG43_33510"/>
<accession>A0A7H0I4Z8</accession>
<geneLocation type="plasmid" evidence="1 2">
    <name>unnamed2</name>
</geneLocation>
<sequence>MAGERVHRIAHETEIAAPAGVVYGLIADAASWPLLLPPVVHVELLDFEPREERIRAWATVGGAVLSWISRRVLDPERRRIGFRCDPAPAAVGTVRGDWQVEERGPHACRLVLRHEYGPPPGPPGEAARRALHSAGAAVVESLRQLAERWTELDRLVLSFEDEIRVKGPPELVHDALYRVDEWPGEVPHVVRTELSEEEPGVQRVAMDVRGADGVVRPTESVRVCFPHAGRLVHKQTRTTPAVAARIGEWQVLPDTRGVLVVCRQTVLVRAEEAGAFPGEAGTRGRLRGQFGREALDVLDFVRHRAENAVAVIHLS</sequence>
<keyword evidence="2" id="KW-1185">Reference proteome</keyword>
<dbReference type="RefSeq" id="WP_187744907.1">
    <property type="nucleotide sequence ID" value="NZ_CP060826.1"/>
</dbReference>
<dbReference type="Pfam" id="PF10604">
    <property type="entry name" value="Polyketide_cyc2"/>
    <property type="match status" value="1"/>
</dbReference>
<dbReference type="Proteomes" id="UP000516230">
    <property type="component" value="Plasmid unnamed2"/>
</dbReference>
<evidence type="ECO:0000313" key="1">
    <source>
        <dbReference type="EMBL" id="QNP67864.1"/>
    </source>
</evidence>
<organism evidence="1 2">
    <name type="scientific">Streptomyces genisteinicus</name>
    <dbReference type="NCBI Taxonomy" id="2768068"/>
    <lineage>
        <taxon>Bacteria</taxon>
        <taxon>Bacillati</taxon>
        <taxon>Actinomycetota</taxon>
        <taxon>Actinomycetes</taxon>
        <taxon>Kitasatosporales</taxon>
        <taxon>Streptomycetaceae</taxon>
        <taxon>Streptomyces</taxon>
    </lineage>
</organism>
<dbReference type="AlphaFoldDB" id="A0A7H0I4Z8"/>
<dbReference type="EMBL" id="CP060826">
    <property type="protein sequence ID" value="QNP67864.1"/>
    <property type="molecule type" value="Genomic_DNA"/>
</dbReference>
<gene>
    <name evidence="1" type="ORF">IAG43_33510</name>
</gene>
<reference evidence="1 2" key="1">
    <citation type="submission" date="2020-08" db="EMBL/GenBank/DDBJ databases">
        <title>A novel species.</title>
        <authorList>
            <person name="Gao J."/>
        </authorList>
    </citation>
    <scope>NUCLEOTIDE SEQUENCE [LARGE SCALE GENOMIC DNA]</scope>
    <source>
        <strain evidence="1 2">CRPJ-33</strain>
        <plasmid evidence="1 2">unnamed2</plasmid>
    </source>
</reference>
<evidence type="ECO:0000313" key="2">
    <source>
        <dbReference type="Proteomes" id="UP000516230"/>
    </source>
</evidence>
<keyword evidence="1" id="KW-0614">Plasmid</keyword>
<protein>
    <submittedName>
        <fullName evidence="1">SRPBCC family protein</fullName>
    </submittedName>
</protein>
<proteinExistence type="predicted"/>